<proteinExistence type="predicted"/>
<protein>
    <submittedName>
        <fullName evidence="1">Uncharacterized protein</fullName>
    </submittedName>
</protein>
<accession>A0ACC1BGQ0</accession>
<gene>
    <name evidence="1" type="ORF">Patl1_28476</name>
</gene>
<keyword evidence="2" id="KW-1185">Reference proteome</keyword>
<evidence type="ECO:0000313" key="2">
    <source>
        <dbReference type="Proteomes" id="UP001164250"/>
    </source>
</evidence>
<sequence length="57" mass="6396">MLSSSSSSTVIPALVARRKTLEAEVQTVTQQKDACEERAKMLEDALNYINNLKLRED</sequence>
<dbReference type="EMBL" id="CM047901">
    <property type="protein sequence ID" value="KAJ0098026.1"/>
    <property type="molecule type" value="Genomic_DNA"/>
</dbReference>
<dbReference type="Proteomes" id="UP001164250">
    <property type="component" value="Chromosome 5"/>
</dbReference>
<comment type="caution">
    <text evidence="1">The sequence shown here is derived from an EMBL/GenBank/DDBJ whole genome shotgun (WGS) entry which is preliminary data.</text>
</comment>
<reference evidence="2" key="1">
    <citation type="journal article" date="2023" name="G3 (Bethesda)">
        <title>Genome assembly and association tests identify interacting loci associated with vigor, precocity, and sex in interspecific pistachio rootstocks.</title>
        <authorList>
            <person name="Palmer W."/>
            <person name="Jacygrad E."/>
            <person name="Sagayaradj S."/>
            <person name="Cavanaugh K."/>
            <person name="Han R."/>
            <person name="Bertier L."/>
            <person name="Beede B."/>
            <person name="Kafkas S."/>
            <person name="Golino D."/>
            <person name="Preece J."/>
            <person name="Michelmore R."/>
        </authorList>
    </citation>
    <scope>NUCLEOTIDE SEQUENCE [LARGE SCALE GENOMIC DNA]</scope>
</reference>
<evidence type="ECO:0000313" key="1">
    <source>
        <dbReference type="EMBL" id="KAJ0098026.1"/>
    </source>
</evidence>
<organism evidence="1 2">
    <name type="scientific">Pistacia atlantica</name>
    <dbReference type="NCBI Taxonomy" id="434234"/>
    <lineage>
        <taxon>Eukaryota</taxon>
        <taxon>Viridiplantae</taxon>
        <taxon>Streptophyta</taxon>
        <taxon>Embryophyta</taxon>
        <taxon>Tracheophyta</taxon>
        <taxon>Spermatophyta</taxon>
        <taxon>Magnoliopsida</taxon>
        <taxon>eudicotyledons</taxon>
        <taxon>Gunneridae</taxon>
        <taxon>Pentapetalae</taxon>
        <taxon>rosids</taxon>
        <taxon>malvids</taxon>
        <taxon>Sapindales</taxon>
        <taxon>Anacardiaceae</taxon>
        <taxon>Pistacia</taxon>
    </lineage>
</organism>
<name>A0ACC1BGQ0_9ROSI</name>